<name>A0A5D2N625_GOSTO</name>
<dbReference type="PANTHER" id="PTHR33287">
    <property type="entry name" value="OS03G0453550 PROTEIN"/>
    <property type="match status" value="1"/>
</dbReference>
<evidence type="ECO:0008006" key="5">
    <source>
        <dbReference type="Google" id="ProtNLM"/>
    </source>
</evidence>
<organism evidence="3 4">
    <name type="scientific">Gossypium tomentosum</name>
    <name type="common">Hawaiian cotton</name>
    <name type="synonym">Gossypium sandvicense</name>
    <dbReference type="NCBI Taxonomy" id="34277"/>
    <lineage>
        <taxon>Eukaryota</taxon>
        <taxon>Viridiplantae</taxon>
        <taxon>Streptophyta</taxon>
        <taxon>Embryophyta</taxon>
        <taxon>Tracheophyta</taxon>
        <taxon>Spermatophyta</taxon>
        <taxon>Magnoliopsida</taxon>
        <taxon>eudicotyledons</taxon>
        <taxon>Gunneridae</taxon>
        <taxon>Pentapetalae</taxon>
        <taxon>rosids</taxon>
        <taxon>malvids</taxon>
        <taxon>Malvales</taxon>
        <taxon>Malvaceae</taxon>
        <taxon>Malvoideae</taxon>
        <taxon>Gossypium</taxon>
    </lineage>
</organism>
<reference evidence="3 4" key="1">
    <citation type="submission" date="2019-07" db="EMBL/GenBank/DDBJ databases">
        <title>WGS assembly of Gossypium tomentosum.</title>
        <authorList>
            <person name="Chen Z.J."/>
            <person name="Sreedasyam A."/>
            <person name="Ando A."/>
            <person name="Song Q."/>
            <person name="De L."/>
            <person name="Hulse-Kemp A."/>
            <person name="Ding M."/>
            <person name="Ye W."/>
            <person name="Kirkbride R."/>
            <person name="Jenkins J."/>
            <person name="Plott C."/>
            <person name="Lovell J."/>
            <person name="Lin Y.-M."/>
            <person name="Vaughn R."/>
            <person name="Liu B."/>
            <person name="Li W."/>
            <person name="Simpson S."/>
            <person name="Scheffler B."/>
            <person name="Saski C."/>
            <person name="Grover C."/>
            <person name="Hu G."/>
            <person name="Conover J."/>
            <person name="Carlson J."/>
            <person name="Shu S."/>
            <person name="Boston L."/>
            <person name="Williams M."/>
            <person name="Peterson D."/>
            <person name="Mcgee K."/>
            <person name="Jones D."/>
            <person name="Wendel J."/>
            <person name="Stelly D."/>
            <person name="Grimwood J."/>
            <person name="Schmutz J."/>
        </authorList>
    </citation>
    <scope>NUCLEOTIDE SEQUENCE [LARGE SCALE GENOMIC DNA]</scope>
    <source>
        <strain evidence="3">7179.01</strain>
    </source>
</reference>
<feature type="transmembrane region" description="Helical" evidence="2">
    <location>
        <begin position="44"/>
        <end position="62"/>
    </location>
</feature>
<feature type="coiled-coil region" evidence="1">
    <location>
        <begin position="16"/>
        <end position="43"/>
    </location>
</feature>
<evidence type="ECO:0000256" key="1">
    <source>
        <dbReference type="SAM" id="Coils"/>
    </source>
</evidence>
<dbReference type="PANTHER" id="PTHR33287:SF8">
    <property type="entry name" value="TRANSMEMBRANE PROTEIN 188"/>
    <property type="match status" value="1"/>
</dbReference>
<evidence type="ECO:0000313" key="4">
    <source>
        <dbReference type="Proteomes" id="UP000322667"/>
    </source>
</evidence>
<evidence type="ECO:0000256" key="2">
    <source>
        <dbReference type="SAM" id="Phobius"/>
    </source>
</evidence>
<proteinExistence type="predicted"/>
<protein>
    <recommendedName>
        <fullName evidence="5">Transmembrane protein</fullName>
    </recommendedName>
</protein>
<dbReference type="EMBL" id="CM017621">
    <property type="protein sequence ID" value="TYH98129.1"/>
    <property type="molecule type" value="Genomic_DNA"/>
</dbReference>
<keyword evidence="2" id="KW-0812">Transmembrane</keyword>
<keyword evidence="2" id="KW-0472">Membrane</keyword>
<keyword evidence="4" id="KW-1185">Reference proteome</keyword>
<keyword evidence="1" id="KW-0175">Coiled coil</keyword>
<keyword evidence="2" id="KW-1133">Transmembrane helix</keyword>
<evidence type="ECO:0000313" key="3">
    <source>
        <dbReference type="EMBL" id="TYH98129.1"/>
    </source>
</evidence>
<sequence>MLASSTATIFTMAEHLEQLTKIFKELSLLAEKQKRNMQVYQKKALQLTIAYLVFQAIAFISITKQAYYSSSGHCHNLWLPFAFSMLSSLMYFLALLSTLAGSYRVGYQLDLNLMEQEIVSKQIREAERCIK</sequence>
<feature type="transmembrane region" description="Helical" evidence="2">
    <location>
        <begin position="77"/>
        <end position="96"/>
    </location>
</feature>
<dbReference type="AlphaFoldDB" id="A0A5D2N625"/>
<gene>
    <name evidence="3" type="ORF">ES332_A12G288000v1</name>
</gene>
<dbReference type="Proteomes" id="UP000322667">
    <property type="component" value="Chromosome A12"/>
</dbReference>
<accession>A0A5D2N625</accession>